<dbReference type="Proteomes" id="UP000293823">
    <property type="component" value="Unassembled WGS sequence"/>
</dbReference>
<evidence type="ECO:0000256" key="1">
    <source>
        <dbReference type="SAM" id="SignalP"/>
    </source>
</evidence>
<dbReference type="EMBL" id="PEJP01000049">
    <property type="protein sequence ID" value="RYO48383.1"/>
    <property type="molecule type" value="Genomic_DNA"/>
</dbReference>
<dbReference type="PROSITE" id="PS00101">
    <property type="entry name" value="HEXAPEP_TRANSFERASES"/>
    <property type="match status" value="1"/>
</dbReference>
<comment type="caution">
    <text evidence="2">The sequence shown here is derived from an EMBL/GenBank/DDBJ whole genome shotgun (WGS) entry which is preliminary data.</text>
</comment>
<proteinExistence type="predicted"/>
<reference evidence="3" key="1">
    <citation type="journal article" date="2019" name="bioRxiv">
        <title>Genomics, evolutionary history and diagnostics of the Alternaria alternata species group including apple and Asian pear pathotypes.</title>
        <authorList>
            <person name="Armitage A.D."/>
            <person name="Cockerton H.M."/>
            <person name="Sreenivasaprasad S."/>
            <person name="Woodhall J.W."/>
            <person name="Lane C.R."/>
            <person name="Harrison R.J."/>
            <person name="Clarkson J.P."/>
        </authorList>
    </citation>
    <scope>NUCLEOTIDE SEQUENCE [LARGE SCALE GENOMIC DNA]</scope>
    <source>
        <strain evidence="3">RGR 97.0016</strain>
    </source>
</reference>
<gene>
    <name evidence="2" type="ORF">AA0113_g10028</name>
</gene>
<organism evidence="2 3">
    <name type="scientific">Alternaria arborescens</name>
    <dbReference type="NCBI Taxonomy" id="156630"/>
    <lineage>
        <taxon>Eukaryota</taxon>
        <taxon>Fungi</taxon>
        <taxon>Dikarya</taxon>
        <taxon>Ascomycota</taxon>
        <taxon>Pezizomycotina</taxon>
        <taxon>Dothideomycetes</taxon>
        <taxon>Pleosporomycetidae</taxon>
        <taxon>Pleosporales</taxon>
        <taxon>Pleosporineae</taxon>
        <taxon>Pleosporaceae</taxon>
        <taxon>Alternaria</taxon>
        <taxon>Alternaria sect. Alternaria</taxon>
    </lineage>
</organism>
<dbReference type="AlphaFoldDB" id="A0A4Q4QXA0"/>
<feature type="signal peptide" evidence="1">
    <location>
        <begin position="1"/>
        <end position="19"/>
    </location>
</feature>
<keyword evidence="1" id="KW-0732">Signal</keyword>
<dbReference type="OrthoDB" id="3691234at2759"/>
<evidence type="ECO:0000313" key="3">
    <source>
        <dbReference type="Proteomes" id="UP000293823"/>
    </source>
</evidence>
<name>A0A4Q4QXA0_9PLEO</name>
<keyword evidence="3" id="KW-1185">Reference proteome</keyword>
<dbReference type="GO" id="GO:0016740">
    <property type="term" value="F:transferase activity"/>
    <property type="evidence" value="ECO:0007669"/>
    <property type="project" value="InterPro"/>
</dbReference>
<evidence type="ECO:0008006" key="4">
    <source>
        <dbReference type="Google" id="ProtNLM"/>
    </source>
</evidence>
<evidence type="ECO:0000313" key="2">
    <source>
        <dbReference type="EMBL" id="RYO48383.1"/>
    </source>
</evidence>
<protein>
    <recommendedName>
        <fullName evidence="4">LysM domain-containing protein</fullName>
    </recommendedName>
</protein>
<feature type="chain" id="PRO_5020744353" description="LysM domain-containing protein" evidence="1">
    <location>
        <begin position="20"/>
        <end position="265"/>
    </location>
</feature>
<dbReference type="InterPro" id="IPR018357">
    <property type="entry name" value="Hexapep_transf_CS"/>
</dbReference>
<sequence length="265" mass="27224">MTASFVKILLLATASMATAVSVNASASIDASVNIGASANVDASANIDASAKIDASADIDVDVDVSVGAVRIEDLAEQCDVPTNAMVNLLNTDDFATIKVEDWTAILQQPVGVVEAWPAPIKQIVFTDISVELSAMIAPETARRQLAPAVVTNKVEVTDAFESVRRVERQLLVSLDARIDSARSGCSQNAACGTCVTAARFTGFGAIATCAGIDFAAIEANVDIDLPIIGAKVGIDVSVAISELVACSSKATATVEAAVGVCHSNL</sequence>
<accession>A0A4Q4QXA0</accession>